<keyword evidence="6" id="KW-0653">Protein transport</keyword>
<feature type="transmembrane region" description="Helical" evidence="10">
    <location>
        <begin position="362"/>
        <end position="384"/>
    </location>
</feature>
<feature type="region of interest" description="Disordered" evidence="9">
    <location>
        <begin position="1"/>
        <end position="20"/>
    </location>
</feature>
<dbReference type="InterPro" id="IPR004813">
    <property type="entry name" value="OPT"/>
</dbReference>
<sequence>MVGQVSDPEENEKEMEEDQSPIEEVALVVPVTDDPTLPVFTFRVWTLGFVSCVLLMFLNTFFTYRTQPLIISAILAQILVLPIGKFMARVVPTWSMRLPYFGECSLNPGPFNIKEHVLITIFANCGVSYGGGDAYSIGAITVMKAYYKEHVSFIVALIIVLSTQILGYGWAGLFRKYLVDPAEMWWPSNLAQVSLFRALHEKDHCRRRLSRMQFFLIFTLASFAYYALPGYMFSILTFFSWVCWIWPHSITANQIGSGYNGLGVGALSFDWAGISAYHGSPLVTPWFSILNVGVGFIMFIYIIIPICYWKYDVYDYKKFPIFSSKLFTADGQKYDTTRILTPQYDLDIRAYNEYGKLYLSPLFALSIGSGFARIAATVTHVFLFNGRDILRQSRSAINATKSDVHARMMKRYKGVPEWWFLALLFGSMAFCLLLSFVWKDQVQIPWWGMVLACGLAWFLTLPIGVIQATTNQQPGYDIIAQFIFGYMLPGKPIANLLFKIYGRISSVHALSFLADLKLGHYMKIPPRCMFTAQLAGTVLAGVVNLAVAWWMLESIDDICGDALPKSSPWTCPKYRVTFDQSVIWGLVGPKRLFGEHGMYRNLIWLFLVGAFLPVPVWLLSKAFPEKKWIPLINIPVITYGFAGMPPATPANIASWLITGTIFNYFVFRYKKSWWQRYNYVLSAALDTGTAFMGVLLYFALQLQNKNISWWGTELDHCPLATCPTAPGINVTGCPIF</sequence>
<keyword evidence="5" id="KW-0571">Peptide transport</keyword>
<evidence type="ECO:0000256" key="1">
    <source>
        <dbReference type="ARBA" id="ARBA00004141"/>
    </source>
</evidence>
<evidence type="ECO:0000256" key="3">
    <source>
        <dbReference type="ARBA" id="ARBA00022448"/>
    </source>
</evidence>
<evidence type="ECO:0000256" key="8">
    <source>
        <dbReference type="ARBA" id="ARBA00023136"/>
    </source>
</evidence>
<feature type="transmembrane region" description="Helical" evidence="10">
    <location>
        <begin position="530"/>
        <end position="552"/>
    </location>
</feature>
<evidence type="ECO:0000256" key="4">
    <source>
        <dbReference type="ARBA" id="ARBA00022692"/>
    </source>
</evidence>
<keyword evidence="8 10" id="KW-0472">Membrane</keyword>
<feature type="transmembrane region" description="Helical" evidence="10">
    <location>
        <begin position="289"/>
        <end position="311"/>
    </location>
</feature>
<proteinExistence type="inferred from homology"/>
<evidence type="ECO:0000256" key="6">
    <source>
        <dbReference type="ARBA" id="ARBA00022927"/>
    </source>
</evidence>
<dbReference type="NCBIfam" id="TIGR00727">
    <property type="entry name" value="ISP4_OPT"/>
    <property type="match status" value="1"/>
</dbReference>
<evidence type="ECO:0000256" key="9">
    <source>
        <dbReference type="SAM" id="MobiDB-lite"/>
    </source>
</evidence>
<dbReference type="PANTHER" id="PTHR22601">
    <property type="entry name" value="ISP4 LIKE PROTEIN"/>
    <property type="match status" value="1"/>
</dbReference>
<dbReference type="GO" id="GO:0016020">
    <property type="term" value="C:membrane"/>
    <property type="evidence" value="ECO:0007669"/>
    <property type="project" value="UniProtKB-SubCell"/>
</dbReference>
<feature type="transmembrane region" description="Helical" evidence="10">
    <location>
        <begin position="602"/>
        <end position="619"/>
    </location>
</feature>
<dbReference type="InterPro" id="IPR004648">
    <property type="entry name" value="Oligpept_transpt"/>
</dbReference>
<dbReference type="NCBIfam" id="TIGR00728">
    <property type="entry name" value="OPT_sfam"/>
    <property type="match status" value="1"/>
</dbReference>
<evidence type="ECO:0000256" key="2">
    <source>
        <dbReference type="ARBA" id="ARBA00005484"/>
    </source>
</evidence>
<dbReference type="Pfam" id="PF03169">
    <property type="entry name" value="OPT"/>
    <property type="match status" value="1"/>
</dbReference>
<feature type="compositionally biased region" description="Acidic residues" evidence="9">
    <location>
        <begin position="7"/>
        <end position="20"/>
    </location>
</feature>
<feature type="transmembrane region" description="Helical" evidence="10">
    <location>
        <begin position="628"/>
        <end position="644"/>
    </location>
</feature>
<dbReference type="GO" id="GO:0015031">
    <property type="term" value="P:protein transport"/>
    <property type="evidence" value="ECO:0007669"/>
    <property type="project" value="UniProtKB-KW"/>
</dbReference>
<feature type="transmembrane region" description="Helical" evidence="10">
    <location>
        <begin position="444"/>
        <end position="466"/>
    </location>
</feature>
<feature type="transmembrane region" description="Helical" evidence="10">
    <location>
        <begin position="679"/>
        <end position="700"/>
    </location>
</feature>
<comment type="subcellular location">
    <subcellularLocation>
        <location evidence="1">Membrane</location>
        <topology evidence="1">Multi-pass membrane protein</topology>
    </subcellularLocation>
</comment>
<dbReference type="AlphaFoldDB" id="A0A0C9RPV2"/>
<feature type="transmembrane region" description="Helical" evidence="10">
    <location>
        <begin position="650"/>
        <end position="667"/>
    </location>
</feature>
<accession>A0A0C9RPV2</accession>
<keyword evidence="4 10" id="KW-0812">Transmembrane</keyword>
<evidence type="ECO:0000256" key="5">
    <source>
        <dbReference type="ARBA" id="ARBA00022856"/>
    </source>
</evidence>
<protein>
    <submittedName>
        <fullName evidence="11">TSA: Wollemia nobilis Ref_Wollemi_Transcript_4499_2841 transcribed RNA sequence</fullName>
    </submittedName>
</protein>
<dbReference type="GO" id="GO:0035673">
    <property type="term" value="F:oligopeptide transmembrane transporter activity"/>
    <property type="evidence" value="ECO:0007669"/>
    <property type="project" value="InterPro"/>
</dbReference>
<name>A0A0C9RPV2_9CONI</name>
<comment type="similarity">
    <text evidence="2">Belongs to the oligopeptide OPT transporter (TC 2.A.67.1) family.</text>
</comment>
<keyword evidence="3" id="KW-0813">Transport</keyword>
<reference evidence="11" key="1">
    <citation type="submission" date="2015-02" db="EMBL/GenBank/DDBJ databases">
        <title>A transcriptome of Wollemia nobilis - a relic of Gondwana.</title>
        <authorList>
            <person name="Chia J.Y."/>
            <person name="Leong Y.S."/>
            <person name="Abdul Karim S."/>
            <person name="Wan Azmi N."/>
            <person name="Hercus R."/>
            <person name="Croft L."/>
        </authorList>
    </citation>
    <scope>NUCLEOTIDE SEQUENCE</scope>
    <source>
        <strain evidence="11">MaeBrown</strain>
        <tissue evidence="11">Leaf</tissue>
    </source>
</reference>
<dbReference type="EMBL" id="GCHU01004465">
    <property type="protein sequence ID" value="JAG88971.1"/>
    <property type="molecule type" value="Transcribed_RNA"/>
</dbReference>
<feature type="transmembrane region" description="Helical" evidence="10">
    <location>
        <begin position="214"/>
        <end position="247"/>
    </location>
</feature>
<evidence type="ECO:0000256" key="10">
    <source>
        <dbReference type="SAM" id="Phobius"/>
    </source>
</evidence>
<feature type="transmembrane region" description="Helical" evidence="10">
    <location>
        <begin position="69"/>
        <end position="88"/>
    </location>
</feature>
<feature type="transmembrane region" description="Helical" evidence="10">
    <location>
        <begin position="42"/>
        <end position="62"/>
    </location>
</feature>
<organism evidence="11">
    <name type="scientific">Wollemia nobilis</name>
    <dbReference type="NCBI Taxonomy" id="56998"/>
    <lineage>
        <taxon>Eukaryota</taxon>
        <taxon>Viridiplantae</taxon>
        <taxon>Streptophyta</taxon>
        <taxon>Embryophyta</taxon>
        <taxon>Tracheophyta</taxon>
        <taxon>Spermatophyta</taxon>
        <taxon>Pinopsida</taxon>
        <taxon>Pinidae</taxon>
        <taxon>Conifers II</taxon>
        <taxon>Araucariales</taxon>
        <taxon>Araucariaceae</taxon>
        <taxon>Wollemia</taxon>
    </lineage>
</organism>
<feature type="transmembrane region" description="Helical" evidence="10">
    <location>
        <begin position="151"/>
        <end position="174"/>
    </location>
</feature>
<evidence type="ECO:0000313" key="11">
    <source>
        <dbReference type="EMBL" id="JAG88971.1"/>
    </source>
</evidence>
<evidence type="ECO:0000256" key="7">
    <source>
        <dbReference type="ARBA" id="ARBA00022989"/>
    </source>
</evidence>
<feature type="transmembrane region" description="Helical" evidence="10">
    <location>
        <begin position="478"/>
        <end position="494"/>
    </location>
</feature>
<feature type="transmembrane region" description="Helical" evidence="10">
    <location>
        <begin position="418"/>
        <end position="438"/>
    </location>
</feature>
<keyword evidence="7 10" id="KW-1133">Transmembrane helix</keyword>